<dbReference type="InterPro" id="IPR008274">
    <property type="entry name" value="AldOxase/xan_DH_MoCoBD1"/>
</dbReference>
<dbReference type="PANTHER" id="PTHR11908:SF132">
    <property type="entry name" value="ALDEHYDE OXIDASE 1-RELATED"/>
    <property type="match status" value="1"/>
</dbReference>
<evidence type="ECO:0000256" key="1">
    <source>
        <dbReference type="ARBA" id="ARBA00022505"/>
    </source>
</evidence>
<evidence type="ECO:0000313" key="4">
    <source>
        <dbReference type="EMBL" id="SIN81340.1"/>
    </source>
</evidence>
<dbReference type="InterPro" id="IPR016208">
    <property type="entry name" value="Ald_Oxase/xanthine_DH-like"/>
</dbReference>
<organism evidence="4 5">
    <name type="scientific">Vannielia litorea</name>
    <dbReference type="NCBI Taxonomy" id="1217970"/>
    <lineage>
        <taxon>Bacteria</taxon>
        <taxon>Pseudomonadati</taxon>
        <taxon>Pseudomonadota</taxon>
        <taxon>Alphaproteobacteria</taxon>
        <taxon>Rhodobacterales</taxon>
        <taxon>Paracoccaceae</taxon>
        <taxon>Vannielia</taxon>
    </lineage>
</organism>
<dbReference type="Pfam" id="PF02738">
    <property type="entry name" value="MoCoBD_1"/>
    <property type="match status" value="1"/>
</dbReference>
<proteinExistence type="predicted"/>
<evidence type="ECO:0000313" key="5">
    <source>
        <dbReference type="Proteomes" id="UP000184932"/>
    </source>
</evidence>
<dbReference type="Gene3D" id="3.90.1170.50">
    <property type="entry name" value="Aldehyde oxidase/xanthine dehydrogenase, a/b hammerhead"/>
    <property type="match status" value="1"/>
</dbReference>
<dbReference type="STRING" id="1217970.SAMN05444002_0664"/>
<name>A0A1N6EE95_9RHOB</name>
<evidence type="ECO:0000256" key="2">
    <source>
        <dbReference type="ARBA" id="ARBA00023002"/>
    </source>
</evidence>
<reference evidence="5" key="1">
    <citation type="submission" date="2016-11" db="EMBL/GenBank/DDBJ databases">
        <authorList>
            <person name="Varghese N."/>
            <person name="Submissions S."/>
        </authorList>
    </citation>
    <scope>NUCLEOTIDE SEQUENCE [LARGE SCALE GENOMIC DNA]</scope>
    <source>
        <strain evidence="5">DSM 29440</strain>
    </source>
</reference>
<dbReference type="Proteomes" id="UP000184932">
    <property type="component" value="Unassembled WGS sequence"/>
</dbReference>
<dbReference type="PANTHER" id="PTHR11908">
    <property type="entry name" value="XANTHINE DEHYDROGENASE"/>
    <property type="match status" value="1"/>
</dbReference>
<evidence type="ECO:0000259" key="3">
    <source>
        <dbReference type="SMART" id="SM01008"/>
    </source>
</evidence>
<keyword evidence="5" id="KW-1185">Reference proteome</keyword>
<dbReference type="RefSeq" id="WP_074254823.1">
    <property type="nucleotide sequence ID" value="NZ_FSRL01000001.1"/>
</dbReference>
<dbReference type="SUPFAM" id="SSF56003">
    <property type="entry name" value="Molybdenum cofactor-binding domain"/>
    <property type="match status" value="1"/>
</dbReference>
<keyword evidence="2" id="KW-0560">Oxidoreductase</keyword>
<dbReference type="InterPro" id="IPR046867">
    <property type="entry name" value="AldOxase/xan_DH_MoCoBD2"/>
</dbReference>
<dbReference type="Gene3D" id="3.30.365.10">
    <property type="entry name" value="Aldehyde oxidase/xanthine dehydrogenase, molybdopterin binding domain"/>
    <property type="match status" value="4"/>
</dbReference>
<dbReference type="Pfam" id="PF20256">
    <property type="entry name" value="MoCoBD_2"/>
    <property type="match status" value="1"/>
</dbReference>
<keyword evidence="1" id="KW-0500">Molybdenum</keyword>
<dbReference type="OrthoDB" id="9758509at2"/>
<dbReference type="GO" id="GO:0005506">
    <property type="term" value="F:iron ion binding"/>
    <property type="evidence" value="ECO:0007669"/>
    <property type="project" value="InterPro"/>
</dbReference>
<accession>A0A1N6EE95</accession>
<dbReference type="SUPFAM" id="SSF54665">
    <property type="entry name" value="CO dehydrogenase molybdoprotein N-domain-like"/>
    <property type="match status" value="1"/>
</dbReference>
<dbReference type="InterPro" id="IPR000674">
    <property type="entry name" value="Ald_Oxase/Xan_DH_a/b"/>
</dbReference>
<feature type="domain" description="Aldehyde oxidase/xanthine dehydrogenase a/b hammerhead" evidence="3">
    <location>
        <begin position="20"/>
        <end position="135"/>
    </location>
</feature>
<dbReference type="InterPro" id="IPR037165">
    <property type="entry name" value="AldOxase/xan_DH_Mopterin-bd_sf"/>
</dbReference>
<sequence>MNAFGKSQSLKRVEDVRFLTGHGQYIDDTAPEGALFAYFLRSPVGHAVLTGLHMEDARQMPGVRLVAGAEEMKADGLDIDLPGGRVPGGRKTRRPVLVEERMRFVGDPIAVVIAETLEQAKDAAEAIEMEFDELPAHMELAPGGEALHEDAPDNMAYDWSQGDLEATDKALAGSRHRVKLEIVDNRVMIVPMEPRGAWAEWEDGRIHLCFSGQGVWEQKEALARQMGLGEENVRVTHPDVGGGFGLKAQQFPEHLVISWAAKVLDHPVRWMSDRNEGLMSDHGGRDLVSVAELGFDETLKITAYKCENRSNMGAYNSGFGQYIQSALFAKVFPGTYDIQTAYLGSKGYYTNTAQMDAYRGAGRPEAIFVLERMMDEAARQLGVSPWELRRKNFIPVDKFPYKTVVGELYDVGDFHAVLADVEKAADLQGYAARKAESEARGLLRGYGLAYYIESILGDPTEGAAVEFAEDGMVELMVGTQSNGQGHETVYAAFLEERSGIPVEKIRVVQGDSDRIATGGGTGGSRSVTNQTNATIAAVNVMVEAFAPFVAEELGVDEVAFEDGSFGAPGTNRRPTLIDAAEMARAKGRDDLLRHEGKATLDGRSYPNGGHFCEVEVDPETGHVQLVRYLVVDDFGNLVNPTLAKGQVHGGVAQGAGQILMENAVYDEDGQLLTGSFMDYAMPRAADLPFYGFAAHPVPSIQNPLGMKGCGEAGTVGAMAAVTNAVIDALWEKGVRNAQVPFTPQRVWALLKEAEGDAS</sequence>
<gene>
    <name evidence="4" type="ORF">SAMN05444002_0664</name>
</gene>
<dbReference type="GO" id="GO:0016491">
    <property type="term" value="F:oxidoreductase activity"/>
    <property type="evidence" value="ECO:0007669"/>
    <property type="project" value="UniProtKB-KW"/>
</dbReference>
<dbReference type="EMBL" id="FSRL01000001">
    <property type="protein sequence ID" value="SIN81340.1"/>
    <property type="molecule type" value="Genomic_DNA"/>
</dbReference>
<dbReference type="InterPro" id="IPR036856">
    <property type="entry name" value="Ald_Oxase/Xan_DH_a/b_sf"/>
</dbReference>
<dbReference type="SMART" id="SM01008">
    <property type="entry name" value="Ald_Xan_dh_C"/>
    <property type="match status" value="1"/>
</dbReference>
<protein>
    <submittedName>
        <fullName evidence="4">Carbon-monoxide dehydrogenase large subunit</fullName>
    </submittedName>
</protein>
<dbReference type="Pfam" id="PF01315">
    <property type="entry name" value="Ald_Xan_dh_C"/>
    <property type="match status" value="1"/>
</dbReference>
<dbReference type="AlphaFoldDB" id="A0A1N6EE95"/>